<accession>K1QVJ6</accession>
<feature type="compositionally biased region" description="Acidic residues" evidence="1">
    <location>
        <begin position="571"/>
        <end position="581"/>
    </location>
</feature>
<name>K1QVJ6_MAGGI</name>
<feature type="compositionally biased region" description="Basic and acidic residues" evidence="1">
    <location>
        <begin position="154"/>
        <end position="169"/>
    </location>
</feature>
<feature type="compositionally biased region" description="Polar residues" evidence="1">
    <location>
        <begin position="237"/>
        <end position="248"/>
    </location>
</feature>
<dbReference type="EMBL" id="JH817043">
    <property type="protein sequence ID" value="EKC32980.1"/>
    <property type="molecule type" value="Genomic_DNA"/>
</dbReference>
<proteinExistence type="predicted"/>
<feature type="compositionally biased region" description="Basic and acidic residues" evidence="1">
    <location>
        <begin position="189"/>
        <end position="204"/>
    </location>
</feature>
<evidence type="ECO:0000256" key="1">
    <source>
        <dbReference type="SAM" id="MobiDB-lite"/>
    </source>
</evidence>
<dbReference type="HOGENOM" id="CLU_333520_0_0_1"/>
<feature type="compositionally biased region" description="Basic residues" evidence="1">
    <location>
        <begin position="144"/>
        <end position="153"/>
    </location>
</feature>
<evidence type="ECO:0000313" key="2">
    <source>
        <dbReference type="EMBL" id="EKC32980.1"/>
    </source>
</evidence>
<feature type="region of interest" description="Disordered" evidence="1">
    <location>
        <begin position="144"/>
        <end position="248"/>
    </location>
</feature>
<protein>
    <submittedName>
        <fullName evidence="2">Uncharacterized protein</fullName>
    </submittedName>
</protein>
<feature type="region of interest" description="Disordered" evidence="1">
    <location>
        <begin position="507"/>
        <end position="609"/>
    </location>
</feature>
<dbReference type="AlphaFoldDB" id="K1QVJ6"/>
<dbReference type="InParanoid" id="K1QVJ6"/>
<feature type="region of interest" description="Disordered" evidence="1">
    <location>
        <begin position="296"/>
        <end position="316"/>
    </location>
</feature>
<feature type="compositionally biased region" description="Basic and acidic residues" evidence="1">
    <location>
        <begin position="220"/>
        <end position="235"/>
    </location>
</feature>
<gene>
    <name evidence="2" type="ORF">CGI_10016574</name>
</gene>
<sequence>MGKFWSGFRTLADGCRRLFKKSQEDDQHSKVGDSKEENPGIVYDSVSDLIVKVYHDSNVSEAFIDVLVKEIRAFEEICGEPKSKTNVKGTLLLRLSIDIEDITNVCDKLFRLSRLKVPQEQLKEYCINVSIIIQRNGECTTIAKKSKSAIRSRKNPETKPKGTHEDDSTKQNGSSQKRVTFHEPNPNQSERDDKAKNKEMKKPTCSDVNSPQSDDDDDDQRGSEEARTYENKYIDQDATNCSRPNDQSLSYNKPVINSLSNFDEYVKTRFYGNIDEAYIGTSLSDEEFLEAREIKQKEEEEEEYPMNEPSPKNGGECLGINAEAVMRRLSRTLRKAMDESEWDKHAFTPKNLELSKVLENSFKTSGIIKQVQDEIASLKSNNPVWIKKTMINVVKAVEVVGHLNKIEFFDLHGKFPELVTFEKYVQSKEKQLMQPKIRRKYIAMLLYGALGRKLFSARFQNYAGEIITYDLIRYYINFCFKSHHKCKESEKYYKLIRMYKSFFAESPESESPAAQTDSIASGEQETNNGREDAKRQNKPVEGPYLKTRRIDKHEIHNDDEIADDERGNSDDVAESEEDSSTEDAPVAVPEEGKKKDGDGATTKSEPTYEETWTFEKDGINSLDDRILTKRYGKGSKKRFENTKVKVKTRGVANRHIAPAKQEVLVEDAPEVSTGDDIFQICQSLLEDSGDSLESGKNASIMKTSTEEPVVSIGLDGRDMMEEPDVRHIESLPSTIIMGKKKTEMDDLGERYGATGSYATKANKQRRQRKKQQRASKVISLGDLNNSALVDSDIDNLIENCDLSDNLDALFKAYYDSATDSGFIPDGLAAELSEPTYSEPRIFKTENILFMIYKTTLQ</sequence>
<organism evidence="2">
    <name type="scientific">Magallana gigas</name>
    <name type="common">Pacific oyster</name>
    <name type="synonym">Crassostrea gigas</name>
    <dbReference type="NCBI Taxonomy" id="29159"/>
    <lineage>
        <taxon>Eukaryota</taxon>
        <taxon>Metazoa</taxon>
        <taxon>Spiralia</taxon>
        <taxon>Lophotrochozoa</taxon>
        <taxon>Mollusca</taxon>
        <taxon>Bivalvia</taxon>
        <taxon>Autobranchia</taxon>
        <taxon>Pteriomorphia</taxon>
        <taxon>Ostreida</taxon>
        <taxon>Ostreoidea</taxon>
        <taxon>Ostreidae</taxon>
        <taxon>Magallana</taxon>
    </lineage>
</organism>
<reference evidence="2" key="1">
    <citation type="journal article" date="2012" name="Nature">
        <title>The oyster genome reveals stress adaptation and complexity of shell formation.</title>
        <authorList>
            <person name="Zhang G."/>
            <person name="Fang X."/>
            <person name="Guo X."/>
            <person name="Li L."/>
            <person name="Luo R."/>
            <person name="Xu F."/>
            <person name="Yang P."/>
            <person name="Zhang L."/>
            <person name="Wang X."/>
            <person name="Qi H."/>
            <person name="Xiong Z."/>
            <person name="Que H."/>
            <person name="Xie Y."/>
            <person name="Holland P.W."/>
            <person name="Paps J."/>
            <person name="Zhu Y."/>
            <person name="Wu F."/>
            <person name="Chen Y."/>
            <person name="Wang J."/>
            <person name="Peng C."/>
            <person name="Meng J."/>
            <person name="Yang L."/>
            <person name="Liu J."/>
            <person name="Wen B."/>
            <person name="Zhang N."/>
            <person name="Huang Z."/>
            <person name="Zhu Q."/>
            <person name="Feng Y."/>
            <person name="Mount A."/>
            <person name="Hedgecock D."/>
            <person name="Xu Z."/>
            <person name="Liu Y."/>
            <person name="Domazet-Loso T."/>
            <person name="Du Y."/>
            <person name="Sun X."/>
            <person name="Zhang S."/>
            <person name="Liu B."/>
            <person name="Cheng P."/>
            <person name="Jiang X."/>
            <person name="Li J."/>
            <person name="Fan D."/>
            <person name="Wang W."/>
            <person name="Fu W."/>
            <person name="Wang T."/>
            <person name="Wang B."/>
            <person name="Zhang J."/>
            <person name="Peng Z."/>
            <person name="Li Y."/>
            <person name="Li N."/>
            <person name="Wang J."/>
            <person name="Chen M."/>
            <person name="He Y."/>
            <person name="Tan F."/>
            <person name="Song X."/>
            <person name="Zheng Q."/>
            <person name="Huang R."/>
            <person name="Yang H."/>
            <person name="Du X."/>
            <person name="Chen L."/>
            <person name="Yang M."/>
            <person name="Gaffney P.M."/>
            <person name="Wang S."/>
            <person name="Luo L."/>
            <person name="She Z."/>
            <person name="Ming Y."/>
            <person name="Huang W."/>
            <person name="Zhang S."/>
            <person name="Huang B."/>
            <person name="Zhang Y."/>
            <person name="Qu T."/>
            <person name="Ni P."/>
            <person name="Miao G."/>
            <person name="Wang J."/>
            <person name="Wang Q."/>
            <person name="Steinberg C.E."/>
            <person name="Wang H."/>
            <person name="Li N."/>
            <person name="Qian L."/>
            <person name="Zhang G."/>
            <person name="Li Y."/>
            <person name="Yang H."/>
            <person name="Liu X."/>
            <person name="Wang J."/>
            <person name="Yin Y."/>
            <person name="Wang J."/>
        </authorList>
    </citation>
    <scope>NUCLEOTIDE SEQUENCE [LARGE SCALE GENOMIC DNA]</scope>
    <source>
        <strain evidence="2">05x7-T-G4-1.051#20</strain>
    </source>
</reference>
<feature type="compositionally biased region" description="Basic and acidic residues" evidence="1">
    <location>
        <begin position="551"/>
        <end position="569"/>
    </location>
</feature>
<feature type="compositionally biased region" description="Polar residues" evidence="1">
    <location>
        <begin position="515"/>
        <end position="527"/>
    </location>
</feature>